<protein>
    <submittedName>
        <fullName evidence="1">Uncharacterized protein</fullName>
    </submittedName>
</protein>
<comment type="caution">
    <text evidence="1">The sequence shown here is derived from an EMBL/GenBank/DDBJ whole genome shotgun (WGS) entry which is preliminary data.</text>
</comment>
<dbReference type="RefSeq" id="WP_138696285.1">
    <property type="nucleotide sequence ID" value="NZ_JBHSAZ010000017.1"/>
</dbReference>
<organism evidence="1 2">
    <name type="scientific">Nonomuraea zeae</name>
    <dbReference type="NCBI Taxonomy" id="1642303"/>
    <lineage>
        <taxon>Bacteria</taxon>
        <taxon>Bacillati</taxon>
        <taxon>Actinomycetota</taxon>
        <taxon>Actinomycetes</taxon>
        <taxon>Streptosporangiales</taxon>
        <taxon>Streptosporangiaceae</taxon>
        <taxon>Nonomuraea</taxon>
    </lineage>
</organism>
<keyword evidence="2" id="KW-1185">Reference proteome</keyword>
<dbReference type="OrthoDB" id="9768183at2"/>
<sequence length="61" mass="6736">MLKTNSAPPPLQILNYKMPIGDYAVGAAFRKEDDALRHAFDDTHRQLMQDGRCTRSSASGA</sequence>
<proteinExistence type="predicted"/>
<evidence type="ECO:0000313" key="1">
    <source>
        <dbReference type="EMBL" id="TMR24378.1"/>
    </source>
</evidence>
<name>A0A5S4FUQ4_9ACTN</name>
<dbReference type="Proteomes" id="UP000306628">
    <property type="component" value="Unassembled WGS sequence"/>
</dbReference>
<dbReference type="AlphaFoldDB" id="A0A5S4FUQ4"/>
<evidence type="ECO:0000313" key="2">
    <source>
        <dbReference type="Proteomes" id="UP000306628"/>
    </source>
</evidence>
<dbReference type="EMBL" id="VCKX01000241">
    <property type="protein sequence ID" value="TMR24378.1"/>
    <property type="molecule type" value="Genomic_DNA"/>
</dbReference>
<gene>
    <name evidence="1" type="ORF">ETD85_46655</name>
</gene>
<accession>A0A5S4FUQ4</accession>
<reference evidence="1 2" key="1">
    <citation type="submission" date="2019-05" db="EMBL/GenBank/DDBJ databases">
        <title>Draft genome sequence of Nonomuraea zeae DSM 100528.</title>
        <authorList>
            <person name="Saricaoglu S."/>
            <person name="Isik K."/>
        </authorList>
    </citation>
    <scope>NUCLEOTIDE SEQUENCE [LARGE SCALE GENOMIC DNA]</scope>
    <source>
        <strain evidence="1 2">DSM 100528</strain>
    </source>
</reference>
<dbReference type="Gene3D" id="3.40.190.10">
    <property type="entry name" value="Periplasmic binding protein-like II"/>
    <property type="match status" value="2"/>
</dbReference>